<proteinExistence type="predicted"/>
<keyword evidence="1" id="KW-1133">Transmembrane helix</keyword>
<evidence type="ECO:0000313" key="3">
    <source>
        <dbReference type="Proteomes" id="UP000176996"/>
    </source>
</evidence>
<protein>
    <submittedName>
        <fullName evidence="2">Uncharacterized protein</fullName>
    </submittedName>
</protein>
<dbReference type="Proteomes" id="UP000176996">
    <property type="component" value="Unassembled WGS sequence"/>
</dbReference>
<comment type="caution">
    <text evidence="2">The sequence shown here is derived from an EMBL/GenBank/DDBJ whole genome shotgun (WGS) entry which is preliminary data.</text>
</comment>
<dbReference type="AlphaFoldDB" id="A0A1F6BZ97"/>
<gene>
    <name evidence="2" type="ORF">A3A21_02070</name>
</gene>
<dbReference type="EMBL" id="MFKK01000004">
    <property type="protein sequence ID" value="OGG42148.1"/>
    <property type="molecule type" value="Genomic_DNA"/>
</dbReference>
<name>A0A1F6BZ97_9BACT</name>
<dbReference type="STRING" id="1798471.A3A21_02070"/>
<keyword evidence="1" id="KW-0812">Transmembrane</keyword>
<reference evidence="2 3" key="1">
    <citation type="journal article" date="2016" name="Nat. Commun.">
        <title>Thousands of microbial genomes shed light on interconnected biogeochemical processes in an aquifer system.</title>
        <authorList>
            <person name="Anantharaman K."/>
            <person name="Brown C.T."/>
            <person name="Hug L.A."/>
            <person name="Sharon I."/>
            <person name="Castelle C.J."/>
            <person name="Probst A.J."/>
            <person name="Thomas B.C."/>
            <person name="Singh A."/>
            <person name="Wilkins M.J."/>
            <person name="Karaoz U."/>
            <person name="Brodie E.L."/>
            <person name="Williams K.H."/>
            <person name="Hubbard S.S."/>
            <person name="Banfield J.F."/>
        </authorList>
    </citation>
    <scope>NUCLEOTIDE SEQUENCE [LARGE SCALE GENOMIC DNA]</scope>
</reference>
<evidence type="ECO:0000256" key="1">
    <source>
        <dbReference type="SAM" id="Phobius"/>
    </source>
</evidence>
<evidence type="ECO:0000313" key="2">
    <source>
        <dbReference type="EMBL" id="OGG42148.1"/>
    </source>
</evidence>
<accession>A0A1F6BZ97</accession>
<sequence>MKRATIILIVILISVGMLGTLMYREGAGHSSCIASAVQGYACPEGAGLLGIANFHIKAFHVFSLALLAAAVFALFFIKSFFQNEIERKKSYLLVRTYGKRNLWNQTILSSEEQAYAWHIARERVPEVE</sequence>
<feature type="transmembrane region" description="Helical" evidence="1">
    <location>
        <begin position="58"/>
        <end position="81"/>
    </location>
</feature>
<keyword evidence="1" id="KW-0472">Membrane</keyword>
<organism evidence="2 3">
    <name type="scientific">Candidatus Jorgensenbacteria bacterium RIFCSPLOWO2_01_FULL_45_25b</name>
    <dbReference type="NCBI Taxonomy" id="1798471"/>
    <lineage>
        <taxon>Bacteria</taxon>
        <taxon>Candidatus Joergenseniibacteriota</taxon>
    </lineage>
</organism>